<dbReference type="OrthoDB" id="9814706at2"/>
<evidence type="ECO:0000256" key="1">
    <source>
        <dbReference type="ARBA" id="ARBA00022630"/>
    </source>
</evidence>
<dbReference type="InterPro" id="IPR016169">
    <property type="entry name" value="FAD-bd_PCMH_sub2"/>
</dbReference>
<evidence type="ECO:0000256" key="2">
    <source>
        <dbReference type="ARBA" id="ARBA00022827"/>
    </source>
</evidence>
<dbReference type="InterPro" id="IPR036318">
    <property type="entry name" value="FAD-bd_PCMH-like_sf"/>
</dbReference>
<evidence type="ECO:0000313" key="6">
    <source>
        <dbReference type="Proteomes" id="UP000036700"/>
    </source>
</evidence>
<gene>
    <name evidence="5" type="ORF">ABW99_20400</name>
</gene>
<dbReference type="EMBL" id="CP011568">
    <property type="protein sequence ID" value="AKJ70219.1"/>
    <property type="molecule type" value="Genomic_DNA"/>
</dbReference>
<dbReference type="KEGG" id="ptx:ABW99_20400"/>
<dbReference type="GO" id="GO:0016491">
    <property type="term" value="F:oxidoreductase activity"/>
    <property type="evidence" value="ECO:0007669"/>
    <property type="project" value="UniProtKB-KW"/>
</dbReference>
<dbReference type="PROSITE" id="PS51387">
    <property type="entry name" value="FAD_PCMH"/>
    <property type="match status" value="1"/>
</dbReference>
<dbReference type="InterPro" id="IPR036683">
    <property type="entry name" value="CO_DH_flav_C_dom_sf"/>
</dbReference>
<keyword evidence="3" id="KW-0560">Oxidoreductase</keyword>
<name>A0A0G3EW22_9BURK</name>
<reference evidence="6" key="1">
    <citation type="submission" date="2015-06" db="EMBL/GenBank/DDBJ databases">
        <authorList>
            <person name="Lim Y.L."/>
            <person name="Ee R."/>
            <person name="Yong D."/>
            <person name="How K.Y."/>
            <person name="Yin W.F."/>
            <person name="Chan K.G."/>
        </authorList>
    </citation>
    <scope>NUCLEOTIDE SEQUENCE [LARGE SCALE GENOMIC DNA]</scope>
    <source>
        <strain evidence="6">DSM 25325</strain>
    </source>
</reference>
<dbReference type="Proteomes" id="UP000036700">
    <property type="component" value="Chromosome"/>
</dbReference>
<dbReference type="InterPro" id="IPR005107">
    <property type="entry name" value="CO_DH_flav_C"/>
</dbReference>
<feature type="domain" description="FAD-binding PCMH-type" evidence="4">
    <location>
        <begin position="1"/>
        <end position="170"/>
    </location>
</feature>
<dbReference type="GO" id="GO:0071949">
    <property type="term" value="F:FAD binding"/>
    <property type="evidence" value="ECO:0007669"/>
    <property type="project" value="InterPro"/>
</dbReference>
<dbReference type="STRING" id="445709.ABW99_20400"/>
<evidence type="ECO:0000259" key="4">
    <source>
        <dbReference type="PROSITE" id="PS51387"/>
    </source>
</evidence>
<organism evidence="5 6">
    <name type="scientific">Pandoraea thiooxydans</name>
    <dbReference type="NCBI Taxonomy" id="445709"/>
    <lineage>
        <taxon>Bacteria</taxon>
        <taxon>Pseudomonadati</taxon>
        <taxon>Pseudomonadota</taxon>
        <taxon>Betaproteobacteria</taxon>
        <taxon>Burkholderiales</taxon>
        <taxon>Burkholderiaceae</taxon>
        <taxon>Pandoraea</taxon>
    </lineage>
</organism>
<keyword evidence="1" id="KW-0285">Flavoprotein</keyword>
<protein>
    <submittedName>
        <fullName evidence="5">Carbon monoxide dehydrogenase</fullName>
    </submittedName>
</protein>
<dbReference type="InterPro" id="IPR051312">
    <property type="entry name" value="Diverse_Substr_Oxidored"/>
</dbReference>
<dbReference type="InterPro" id="IPR016166">
    <property type="entry name" value="FAD-bd_PCMH"/>
</dbReference>
<dbReference type="SUPFAM" id="SSF56176">
    <property type="entry name" value="FAD-binding/transporter-associated domain-like"/>
    <property type="match status" value="1"/>
</dbReference>
<keyword evidence="6" id="KW-1185">Reference proteome</keyword>
<keyword evidence="2" id="KW-0274">FAD</keyword>
<dbReference type="Pfam" id="PF00941">
    <property type="entry name" value="FAD_binding_5"/>
    <property type="match status" value="1"/>
</dbReference>
<accession>A0A0G3EW22</accession>
<evidence type="ECO:0000256" key="3">
    <source>
        <dbReference type="ARBA" id="ARBA00023002"/>
    </source>
</evidence>
<dbReference type="PANTHER" id="PTHR42659">
    <property type="entry name" value="XANTHINE DEHYDROGENASE SUBUNIT C-RELATED"/>
    <property type="match status" value="1"/>
</dbReference>
<dbReference type="Gene3D" id="3.30.43.10">
    <property type="entry name" value="Uridine Diphospho-n-acetylenolpyruvylglucosamine Reductase, domain 2"/>
    <property type="match status" value="1"/>
</dbReference>
<dbReference type="AlphaFoldDB" id="A0A0G3EW22"/>
<dbReference type="PANTHER" id="PTHR42659:SF2">
    <property type="entry name" value="XANTHINE DEHYDROGENASE SUBUNIT C-RELATED"/>
    <property type="match status" value="1"/>
</dbReference>
<dbReference type="Gene3D" id="3.30.465.10">
    <property type="match status" value="1"/>
</dbReference>
<evidence type="ECO:0000313" key="5">
    <source>
        <dbReference type="EMBL" id="AKJ70219.1"/>
    </source>
</evidence>
<dbReference type="InterPro" id="IPR016167">
    <property type="entry name" value="FAD-bd_PCMH_sub1"/>
</dbReference>
<dbReference type="Gene3D" id="3.30.390.50">
    <property type="entry name" value="CO dehydrogenase flavoprotein, C-terminal domain"/>
    <property type="match status" value="1"/>
</dbReference>
<dbReference type="Pfam" id="PF03450">
    <property type="entry name" value="CO_deh_flav_C"/>
    <property type="match status" value="1"/>
</dbReference>
<dbReference type="SUPFAM" id="SSF55447">
    <property type="entry name" value="CO dehydrogenase flavoprotein C-terminal domain-like"/>
    <property type="match status" value="1"/>
</dbReference>
<sequence>MKSFNYHRPADLADAAKWLAAHPEARLLAGGQSLLPAMKLQLAAPSDLIDLGALAALKGIRVDGSQVVIGAMTPHAEVAASAEVRRAIPALAALADGIGDRQVRNRGTLGGSLANNDPAACYPAAVLGLGAVVRTDRREIAADDFFLGMYETALAPDEIITAVAFPVPRRATYLKFRQPASRFALVGVFVSDGPQGVRVAVTGAGPCVFRASALEAALGKQFSADALRGITVDPAELNSDMHASADYRAHLIPVLTGRAVTAALAA</sequence>
<proteinExistence type="predicted"/>
<dbReference type="PATRIC" id="fig|445709.3.peg.4279"/>
<dbReference type="SMART" id="SM01092">
    <property type="entry name" value="CO_deh_flav_C"/>
    <property type="match status" value="1"/>
</dbReference>
<dbReference type="RefSeq" id="WP_047216152.1">
    <property type="nucleotide sequence ID" value="NZ_CP011568.3"/>
</dbReference>
<dbReference type="InterPro" id="IPR002346">
    <property type="entry name" value="Mopterin_DH_FAD-bd"/>
</dbReference>